<sequence length="100" mass="11185">MSDPILRQDDSHHVRLKQILAELELELQNIDVDNPEARTLKNDFAILKSHLNTPEVEAGVLREHIGKTQNSAMNLMDSVEGAILKDSPYVAELGRILGMI</sequence>
<name>A0ABW8ZBG2_9BURK</name>
<evidence type="ECO:0000313" key="1">
    <source>
        <dbReference type="EMBL" id="MFL9879860.1"/>
    </source>
</evidence>
<dbReference type="EMBL" id="JAQQFR010000010">
    <property type="protein sequence ID" value="MFL9879860.1"/>
    <property type="molecule type" value="Genomic_DNA"/>
</dbReference>
<dbReference type="RefSeq" id="WP_408168951.1">
    <property type="nucleotide sequence ID" value="NZ_JAQQFR010000010.1"/>
</dbReference>
<proteinExistence type="predicted"/>
<dbReference type="Proteomes" id="UP001629214">
    <property type="component" value="Unassembled WGS sequence"/>
</dbReference>
<keyword evidence="2" id="KW-1185">Reference proteome</keyword>
<protein>
    <recommendedName>
        <fullName evidence="3">DUF4404 family protein</fullName>
    </recommendedName>
</protein>
<comment type="caution">
    <text evidence="1">The sequence shown here is derived from an EMBL/GenBank/DDBJ whole genome shotgun (WGS) entry which is preliminary data.</text>
</comment>
<reference evidence="1 2" key="1">
    <citation type="journal article" date="2024" name="Chem. Sci.">
        <title>Discovery of megapolipeptins by genome mining of a Burkholderiales bacteria collection.</title>
        <authorList>
            <person name="Paulo B.S."/>
            <person name="Recchia M.J.J."/>
            <person name="Lee S."/>
            <person name="Fergusson C.H."/>
            <person name="Romanowski S.B."/>
            <person name="Hernandez A."/>
            <person name="Krull N."/>
            <person name="Liu D.Y."/>
            <person name="Cavanagh H."/>
            <person name="Bos A."/>
            <person name="Gray C.A."/>
            <person name="Murphy B.T."/>
            <person name="Linington R.G."/>
            <person name="Eustaquio A.S."/>
        </authorList>
    </citation>
    <scope>NUCLEOTIDE SEQUENCE [LARGE SCALE GENOMIC DNA]</scope>
    <source>
        <strain evidence="1 2">RL21-008-BIB-B</strain>
    </source>
</reference>
<organism evidence="1 2">
    <name type="scientific">Herbaspirillum rhizosphaerae</name>
    <dbReference type="NCBI Taxonomy" id="346179"/>
    <lineage>
        <taxon>Bacteria</taxon>
        <taxon>Pseudomonadati</taxon>
        <taxon>Pseudomonadota</taxon>
        <taxon>Betaproteobacteria</taxon>
        <taxon>Burkholderiales</taxon>
        <taxon>Oxalobacteraceae</taxon>
        <taxon>Herbaspirillum</taxon>
    </lineage>
</organism>
<accession>A0ABW8ZBG2</accession>
<evidence type="ECO:0008006" key="3">
    <source>
        <dbReference type="Google" id="ProtNLM"/>
    </source>
</evidence>
<evidence type="ECO:0000313" key="2">
    <source>
        <dbReference type="Proteomes" id="UP001629214"/>
    </source>
</evidence>
<gene>
    <name evidence="1" type="ORF">PQR63_15780</name>
</gene>